<protein>
    <submittedName>
        <fullName evidence="6">TetR/AcrR family transcriptional regulator</fullName>
    </submittedName>
</protein>
<feature type="DNA-binding region" description="H-T-H motif" evidence="4">
    <location>
        <begin position="29"/>
        <end position="48"/>
    </location>
</feature>
<dbReference type="PANTHER" id="PTHR47506">
    <property type="entry name" value="TRANSCRIPTIONAL REGULATORY PROTEIN"/>
    <property type="match status" value="1"/>
</dbReference>
<dbReference type="InterPro" id="IPR009057">
    <property type="entry name" value="Homeodomain-like_sf"/>
</dbReference>
<evidence type="ECO:0000259" key="5">
    <source>
        <dbReference type="PROSITE" id="PS50977"/>
    </source>
</evidence>
<dbReference type="Pfam" id="PF17937">
    <property type="entry name" value="TetR_C_28"/>
    <property type="match status" value="1"/>
</dbReference>
<proteinExistence type="predicted"/>
<evidence type="ECO:0000256" key="4">
    <source>
        <dbReference type="PROSITE-ProRule" id="PRU00335"/>
    </source>
</evidence>
<dbReference type="AlphaFoldDB" id="A0A4U0R9W2"/>
<sequence length="187" mass="20539">MGRHKTVDRDNLLDLAEDIVRSQGAAALTIDSLAKAAGITKGGVQYTFPSKAALIDALCARWMESYETLFATMIAPDPTPVDVIDAHVGATFTDSGPAQAKAASMMTLMLQSPEFMAATQTWYRQRMQALDPSAPEDRQARLAFLATEGAFFLRYFGFLDIADEDWAAIHRDIRSSLTTRRQATSDE</sequence>
<dbReference type="PRINTS" id="PR00455">
    <property type="entry name" value="HTHTETR"/>
</dbReference>
<dbReference type="InterPro" id="IPR041479">
    <property type="entry name" value="TetR_CgmR_C"/>
</dbReference>
<reference evidence="6 7" key="1">
    <citation type="submission" date="2019-04" db="EMBL/GenBank/DDBJ databases">
        <authorList>
            <person name="Li J."/>
        </authorList>
    </citation>
    <scope>NUCLEOTIDE SEQUENCE [LARGE SCALE GENOMIC DNA]</scope>
    <source>
        <strain evidence="6 7">KCTC 42687</strain>
    </source>
</reference>
<keyword evidence="2 4" id="KW-0238">DNA-binding</keyword>
<evidence type="ECO:0000313" key="7">
    <source>
        <dbReference type="Proteomes" id="UP000309747"/>
    </source>
</evidence>
<evidence type="ECO:0000313" key="6">
    <source>
        <dbReference type="EMBL" id="TJZ91240.1"/>
    </source>
</evidence>
<accession>A0A4U0R9W2</accession>
<keyword evidence="7" id="KW-1185">Reference proteome</keyword>
<dbReference type="Proteomes" id="UP000309747">
    <property type="component" value="Unassembled WGS sequence"/>
</dbReference>
<evidence type="ECO:0000256" key="3">
    <source>
        <dbReference type="ARBA" id="ARBA00023163"/>
    </source>
</evidence>
<dbReference type="InterPro" id="IPR001647">
    <property type="entry name" value="HTH_TetR"/>
</dbReference>
<name>A0A4U0R9W2_9RHOB</name>
<dbReference type="SUPFAM" id="SSF46689">
    <property type="entry name" value="Homeodomain-like"/>
    <property type="match status" value="1"/>
</dbReference>
<organism evidence="6 7">
    <name type="scientific">Paracoccus gahaiensis</name>
    <dbReference type="NCBI Taxonomy" id="1706839"/>
    <lineage>
        <taxon>Bacteria</taxon>
        <taxon>Pseudomonadati</taxon>
        <taxon>Pseudomonadota</taxon>
        <taxon>Alphaproteobacteria</taxon>
        <taxon>Rhodobacterales</taxon>
        <taxon>Paracoccaceae</taxon>
        <taxon>Paracoccus</taxon>
    </lineage>
</organism>
<keyword evidence="1" id="KW-0805">Transcription regulation</keyword>
<dbReference type="OrthoDB" id="9809772at2"/>
<dbReference type="EMBL" id="SUNI01000011">
    <property type="protein sequence ID" value="TJZ91240.1"/>
    <property type="molecule type" value="Genomic_DNA"/>
</dbReference>
<gene>
    <name evidence="6" type="ORF">FA743_11990</name>
</gene>
<dbReference type="Gene3D" id="1.10.357.10">
    <property type="entry name" value="Tetracycline Repressor, domain 2"/>
    <property type="match status" value="1"/>
</dbReference>
<evidence type="ECO:0000256" key="1">
    <source>
        <dbReference type="ARBA" id="ARBA00023015"/>
    </source>
</evidence>
<comment type="caution">
    <text evidence="6">The sequence shown here is derived from an EMBL/GenBank/DDBJ whole genome shotgun (WGS) entry which is preliminary data.</text>
</comment>
<evidence type="ECO:0000256" key="2">
    <source>
        <dbReference type="ARBA" id="ARBA00023125"/>
    </source>
</evidence>
<keyword evidence="3" id="KW-0804">Transcription</keyword>
<dbReference type="GO" id="GO:0003677">
    <property type="term" value="F:DNA binding"/>
    <property type="evidence" value="ECO:0007669"/>
    <property type="project" value="UniProtKB-UniRule"/>
</dbReference>
<dbReference type="PROSITE" id="PS50977">
    <property type="entry name" value="HTH_TETR_2"/>
    <property type="match status" value="1"/>
</dbReference>
<feature type="domain" description="HTH tetR-type" evidence="5">
    <location>
        <begin position="6"/>
        <end position="66"/>
    </location>
</feature>
<dbReference type="RefSeq" id="WP_136886345.1">
    <property type="nucleotide sequence ID" value="NZ_SUNI01000011.1"/>
</dbReference>
<dbReference type="PANTHER" id="PTHR47506:SF1">
    <property type="entry name" value="HTH-TYPE TRANSCRIPTIONAL REGULATOR YJDC"/>
    <property type="match status" value="1"/>
</dbReference>
<dbReference type="Pfam" id="PF00440">
    <property type="entry name" value="TetR_N"/>
    <property type="match status" value="1"/>
</dbReference>